<comment type="catalytic activity">
    <reaction evidence="4">
        <text>(6S)-5-formyl-5,6,7,8-tetrahydrofolate + ATP = (6R)-5,10-methenyltetrahydrofolate + ADP + phosphate</text>
        <dbReference type="Rhea" id="RHEA:10488"/>
        <dbReference type="ChEBI" id="CHEBI:30616"/>
        <dbReference type="ChEBI" id="CHEBI:43474"/>
        <dbReference type="ChEBI" id="CHEBI:57455"/>
        <dbReference type="ChEBI" id="CHEBI:57457"/>
        <dbReference type="ChEBI" id="CHEBI:456216"/>
        <dbReference type="EC" id="6.3.3.2"/>
    </reaction>
</comment>
<dbReference type="GO" id="GO:0046872">
    <property type="term" value="F:metal ion binding"/>
    <property type="evidence" value="ECO:0007669"/>
    <property type="project" value="UniProtKB-KW"/>
</dbReference>
<proteinExistence type="inferred from homology"/>
<dbReference type="STRING" id="33033.NW74_03195"/>
<dbReference type="Gene3D" id="3.40.50.10420">
    <property type="entry name" value="NagB/RpiA/CoA transferase-like"/>
    <property type="match status" value="1"/>
</dbReference>
<reference evidence="5 6" key="1">
    <citation type="submission" date="2014-10" db="EMBL/GenBank/DDBJ databases">
        <title>Complete genome sequence of Parvimonas micra KCOM 1535 (= ChDC B708).</title>
        <authorList>
            <person name="Kook J.-K."/>
            <person name="Park S.-N."/>
            <person name="Lim Y.K."/>
            <person name="Roh H."/>
        </authorList>
    </citation>
    <scope>NUCLEOTIDE SEQUENCE [LARGE SCALE GENOMIC DNA]</scope>
    <source>
        <strain evidence="6">KCOM 1535 / ChDC B708</strain>
    </source>
</reference>
<evidence type="ECO:0000256" key="1">
    <source>
        <dbReference type="ARBA" id="ARBA00010638"/>
    </source>
</evidence>
<comment type="cofactor">
    <cofactor evidence="4">
        <name>Mg(2+)</name>
        <dbReference type="ChEBI" id="CHEBI:18420"/>
    </cofactor>
</comment>
<evidence type="ECO:0000313" key="6">
    <source>
        <dbReference type="Proteomes" id="UP000031386"/>
    </source>
</evidence>
<dbReference type="PIRSF" id="PIRSF006806">
    <property type="entry name" value="FTHF_cligase"/>
    <property type="match status" value="1"/>
</dbReference>
<dbReference type="RefSeq" id="WP_029948918.1">
    <property type="nucleotide sequence ID" value="NZ_CAJPUJ010000014.1"/>
</dbReference>
<organism evidence="5 6">
    <name type="scientific">Parvimonas micra</name>
    <dbReference type="NCBI Taxonomy" id="33033"/>
    <lineage>
        <taxon>Bacteria</taxon>
        <taxon>Bacillati</taxon>
        <taxon>Bacillota</taxon>
        <taxon>Tissierellia</taxon>
        <taxon>Tissierellales</taxon>
        <taxon>Peptoniphilaceae</taxon>
        <taxon>Parvimonas</taxon>
    </lineage>
</organism>
<dbReference type="NCBIfam" id="TIGR02727">
    <property type="entry name" value="MTHFS_bact"/>
    <property type="match status" value="1"/>
</dbReference>
<dbReference type="AlphaFoldDB" id="A0A0B4S0M5"/>
<evidence type="ECO:0000256" key="4">
    <source>
        <dbReference type="RuleBase" id="RU361279"/>
    </source>
</evidence>
<dbReference type="EMBL" id="CP009761">
    <property type="protein sequence ID" value="AIZ36412.1"/>
    <property type="molecule type" value="Genomic_DNA"/>
</dbReference>
<evidence type="ECO:0000313" key="5">
    <source>
        <dbReference type="EMBL" id="AIZ36412.1"/>
    </source>
</evidence>
<dbReference type="KEGG" id="pmic:NW74_03195"/>
<dbReference type="GO" id="GO:0035999">
    <property type="term" value="P:tetrahydrofolate interconversion"/>
    <property type="evidence" value="ECO:0007669"/>
    <property type="project" value="TreeGrafter"/>
</dbReference>
<dbReference type="GO" id="GO:0005524">
    <property type="term" value="F:ATP binding"/>
    <property type="evidence" value="ECO:0007669"/>
    <property type="project" value="UniProtKB-KW"/>
</dbReference>
<dbReference type="Pfam" id="PF01812">
    <property type="entry name" value="5-FTHF_cyc-lig"/>
    <property type="match status" value="1"/>
</dbReference>
<dbReference type="InterPro" id="IPR002698">
    <property type="entry name" value="FTHF_cligase"/>
</dbReference>
<keyword evidence="5" id="KW-0436">Ligase</keyword>
<keyword evidence="4" id="KW-0460">Magnesium</keyword>
<dbReference type="InterPro" id="IPR024185">
    <property type="entry name" value="FTHF_cligase-like_sf"/>
</dbReference>
<keyword evidence="4" id="KW-0479">Metal-binding</keyword>
<dbReference type="PANTHER" id="PTHR23407">
    <property type="entry name" value="ATPASE INHIBITOR/5-FORMYLTETRAHYDROFOLATE CYCLO-LIGASE"/>
    <property type="match status" value="1"/>
</dbReference>
<dbReference type="Proteomes" id="UP000031386">
    <property type="component" value="Chromosome"/>
</dbReference>
<dbReference type="SUPFAM" id="SSF100950">
    <property type="entry name" value="NagB/RpiA/CoA transferase-like"/>
    <property type="match status" value="1"/>
</dbReference>
<evidence type="ECO:0000256" key="3">
    <source>
        <dbReference type="ARBA" id="ARBA00022840"/>
    </source>
</evidence>
<keyword evidence="3 4" id="KW-0067">ATP-binding</keyword>
<dbReference type="InterPro" id="IPR037171">
    <property type="entry name" value="NagB/RpiA_transferase-like"/>
</dbReference>
<gene>
    <name evidence="5" type="ORF">NW74_03195</name>
</gene>
<keyword evidence="2 4" id="KW-0547">Nucleotide-binding</keyword>
<keyword evidence="6" id="KW-1185">Reference proteome</keyword>
<evidence type="ECO:0000256" key="2">
    <source>
        <dbReference type="ARBA" id="ARBA00022741"/>
    </source>
</evidence>
<accession>A0A0B4S0M5</accession>
<dbReference type="OrthoDB" id="9801938at2"/>
<name>A0A0B4S0M5_9FIRM</name>
<protein>
    <recommendedName>
        <fullName evidence="4">5-formyltetrahydrofolate cyclo-ligase</fullName>
        <ecNumber evidence="4">6.3.3.2</ecNumber>
    </recommendedName>
</protein>
<dbReference type="PANTHER" id="PTHR23407:SF1">
    <property type="entry name" value="5-FORMYLTETRAHYDROFOLATE CYCLO-LIGASE"/>
    <property type="match status" value="1"/>
</dbReference>
<dbReference type="GO" id="GO:0030272">
    <property type="term" value="F:5-formyltetrahydrofolate cyclo-ligase activity"/>
    <property type="evidence" value="ECO:0007669"/>
    <property type="project" value="UniProtKB-EC"/>
</dbReference>
<comment type="similarity">
    <text evidence="1 4">Belongs to the 5-formyltetrahydrofolate cyclo-ligase family.</text>
</comment>
<dbReference type="EC" id="6.3.3.2" evidence="4"/>
<sequence>MDKKIIRKEIQEKLKKISDKDRKSFEEILYKKLFENENFKNANCIALTIPFGTEINTYPIIEKLLKNGKIVCSPICEKESRKMTFYKINSLDELVEGYYGIKTPPKIEENIIKKDEIDLILVPGVGFDKNNYRIGFGGGYYDRYLKDFKGYTISLAFKEQIVEKVPTNEFDLPVDLVITN</sequence>
<dbReference type="GO" id="GO:0009396">
    <property type="term" value="P:folic acid-containing compound biosynthetic process"/>
    <property type="evidence" value="ECO:0007669"/>
    <property type="project" value="TreeGrafter"/>
</dbReference>